<comment type="caution">
    <text evidence="1">The sequence shown here is derived from an EMBL/GenBank/DDBJ whole genome shotgun (WGS) entry which is preliminary data.</text>
</comment>
<name>A0AAU9XFI0_9CNID</name>
<organism evidence="1 2">
    <name type="scientific">Pocillopora meandrina</name>
    <dbReference type="NCBI Taxonomy" id="46732"/>
    <lineage>
        <taxon>Eukaryota</taxon>
        <taxon>Metazoa</taxon>
        <taxon>Cnidaria</taxon>
        <taxon>Anthozoa</taxon>
        <taxon>Hexacorallia</taxon>
        <taxon>Scleractinia</taxon>
        <taxon>Astrocoeniina</taxon>
        <taxon>Pocilloporidae</taxon>
        <taxon>Pocillopora</taxon>
    </lineage>
</organism>
<gene>
    <name evidence="1" type="ORF">PMEA_00022874</name>
</gene>
<keyword evidence="2" id="KW-1185">Reference proteome</keyword>
<dbReference type="Proteomes" id="UP001159428">
    <property type="component" value="Unassembled WGS sequence"/>
</dbReference>
<evidence type="ECO:0000313" key="2">
    <source>
        <dbReference type="Proteomes" id="UP001159428"/>
    </source>
</evidence>
<dbReference type="AlphaFoldDB" id="A0AAU9XFI0"/>
<sequence length="242" mass="27824">MSGGYHPPEPKAHKYCEVVQIGIEDDTAEVTLFYTPEREFQVSHGYVLEDKEESNYGRRYRKLKLVTSKANVIEVRRYSNGVYSYYAHSTLPPRQCEPSLSVFLRKMSHFDPVEPRYGEKVSLGKYCCHNDADAILLYSLDRKKFEAKYGRITKEKTSGRSTTVKLRSASGCTYKVTRHGNGKFQVSNGYVLQDKEESNYGRRYRKLKLVTSKANVIEVRRYRNGDCSRALPEPLCKTLGNC</sequence>
<reference evidence="1 2" key="1">
    <citation type="submission" date="2022-05" db="EMBL/GenBank/DDBJ databases">
        <authorList>
            <consortium name="Genoscope - CEA"/>
            <person name="William W."/>
        </authorList>
    </citation>
    <scope>NUCLEOTIDE SEQUENCE [LARGE SCALE GENOMIC DNA]</scope>
</reference>
<proteinExistence type="predicted"/>
<accession>A0AAU9XFI0</accession>
<protein>
    <submittedName>
        <fullName evidence="1">Uncharacterized protein</fullName>
    </submittedName>
</protein>
<dbReference type="EMBL" id="CALNXJ010000041">
    <property type="protein sequence ID" value="CAH3146192.1"/>
    <property type="molecule type" value="Genomic_DNA"/>
</dbReference>
<evidence type="ECO:0000313" key="1">
    <source>
        <dbReference type="EMBL" id="CAH3146192.1"/>
    </source>
</evidence>